<evidence type="ECO:0000256" key="2">
    <source>
        <dbReference type="ARBA" id="ARBA00004664"/>
    </source>
</evidence>
<evidence type="ECO:0000313" key="11">
    <source>
        <dbReference type="EMBL" id="KRK79393.1"/>
    </source>
</evidence>
<keyword evidence="12" id="KW-1185">Reference proteome</keyword>
<evidence type="ECO:0000256" key="4">
    <source>
        <dbReference type="ARBA" id="ARBA00022272"/>
    </source>
</evidence>
<evidence type="ECO:0000256" key="7">
    <source>
        <dbReference type="ARBA" id="ARBA00023141"/>
    </source>
</evidence>
<dbReference type="UniPathway" id="UPA00035">
    <property type="reaction ID" value="UER00042"/>
</dbReference>
<dbReference type="Proteomes" id="UP000051248">
    <property type="component" value="Unassembled WGS sequence"/>
</dbReference>
<organism evidence="11 12">
    <name type="scientific">Companilactobacillus nodensis DSM 19682 = JCM 14932 = NBRC 107160</name>
    <dbReference type="NCBI Taxonomy" id="1423775"/>
    <lineage>
        <taxon>Bacteria</taxon>
        <taxon>Bacillati</taxon>
        <taxon>Bacillota</taxon>
        <taxon>Bacilli</taxon>
        <taxon>Lactobacillales</taxon>
        <taxon>Lactobacillaceae</taxon>
        <taxon>Companilactobacillus</taxon>
    </lineage>
</organism>
<dbReference type="InterPro" id="IPR011060">
    <property type="entry name" value="RibuloseP-bd_barrel"/>
</dbReference>
<dbReference type="GO" id="GO:0004640">
    <property type="term" value="F:phosphoribosylanthranilate isomerase activity"/>
    <property type="evidence" value="ECO:0007669"/>
    <property type="project" value="UniProtKB-UniRule"/>
</dbReference>
<dbReference type="CDD" id="cd00405">
    <property type="entry name" value="PRAI"/>
    <property type="match status" value="1"/>
</dbReference>
<evidence type="ECO:0000256" key="5">
    <source>
        <dbReference type="ARBA" id="ARBA00022605"/>
    </source>
</evidence>
<dbReference type="STRING" id="1423775.FD03_GL001760"/>
<gene>
    <name evidence="9" type="primary">trpF</name>
    <name evidence="11" type="ORF">FD03_GL001760</name>
</gene>
<dbReference type="EMBL" id="AZDZ01000019">
    <property type="protein sequence ID" value="KRK79393.1"/>
    <property type="molecule type" value="Genomic_DNA"/>
</dbReference>
<evidence type="ECO:0000256" key="9">
    <source>
        <dbReference type="HAMAP-Rule" id="MF_00135"/>
    </source>
</evidence>
<dbReference type="PANTHER" id="PTHR42894">
    <property type="entry name" value="N-(5'-PHOSPHORIBOSYL)ANTHRANILATE ISOMERASE"/>
    <property type="match status" value="1"/>
</dbReference>
<comment type="catalytic activity">
    <reaction evidence="1 9">
        <text>N-(5-phospho-beta-D-ribosyl)anthranilate = 1-(2-carboxyphenylamino)-1-deoxy-D-ribulose 5-phosphate</text>
        <dbReference type="Rhea" id="RHEA:21540"/>
        <dbReference type="ChEBI" id="CHEBI:18277"/>
        <dbReference type="ChEBI" id="CHEBI:58613"/>
        <dbReference type="EC" id="5.3.1.24"/>
    </reaction>
</comment>
<dbReference type="SUPFAM" id="SSF51366">
    <property type="entry name" value="Ribulose-phoshate binding barrel"/>
    <property type="match status" value="1"/>
</dbReference>
<evidence type="ECO:0000259" key="10">
    <source>
        <dbReference type="Pfam" id="PF00697"/>
    </source>
</evidence>
<dbReference type="GO" id="GO:0000162">
    <property type="term" value="P:L-tryptophan biosynthetic process"/>
    <property type="evidence" value="ECO:0007669"/>
    <property type="project" value="UniProtKB-UniRule"/>
</dbReference>
<dbReference type="AlphaFoldDB" id="A0A0R1KG08"/>
<evidence type="ECO:0000313" key="12">
    <source>
        <dbReference type="Proteomes" id="UP000051248"/>
    </source>
</evidence>
<evidence type="ECO:0000256" key="8">
    <source>
        <dbReference type="ARBA" id="ARBA00023235"/>
    </source>
</evidence>
<dbReference type="PATRIC" id="fig|1423775.4.peg.1794"/>
<dbReference type="eggNOG" id="COG0135">
    <property type="taxonomic scope" value="Bacteria"/>
</dbReference>
<dbReference type="RefSeq" id="WP_025025244.1">
    <property type="nucleotide sequence ID" value="NZ_AZDZ01000019.1"/>
</dbReference>
<dbReference type="InterPro" id="IPR001240">
    <property type="entry name" value="PRAI_dom"/>
</dbReference>
<protein>
    <recommendedName>
        <fullName evidence="4 9">N-(5'-phosphoribosyl)anthranilate isomerase</fullName>
        <shortName evidence="9">PRAI</shortName>
        <ecNumber evidence="3 9">5.3.1.24</ecNumber>
    </recommendedName>
</protein>
<proteinExistence type="inferred from homology"/>
<dbReference type="HAMAP" id="MF_00135">
    <property type="entry name" value="PRAI"/>
    <property type="match status" value="1"/>
</dbReference>
<feature type="domain" description="N-(5'phosphoribosyl) anthranilate isomerase (PRAI)" evidence="10">
    <location>
        <begin position="4"/>
        <end position="186"/>
    </location>
</feature>
<dbReference type="Pfam" id="PF00697">
    <property type="entry name" value="PRAI"/>
    <property type="match status" value="1"/>
</dbReference>
<comment type="caution">
    <text evidence="11">The sequence shown here is derived from an EMBL/GenBank/DDBJ whole genome shotgun (WGS) entry which is preliminary data.</text>
</comment>
<keyword evidence="7 9" id="KW-0057">Aromatic amino acid biosynthesis</keyword>
<name>A0A0R1KG08_9LACO</name>
<evidence type="ECO:0000256" key="3">
    <source>
        <dbReference type="ARBA" id="ARBA00012572"/>
    </source>
</evidence>
<evidence type="ECO:0000256" key="1">
    <source>
        <dbReference type="ARBA" id="ARBA00001164"/>
    </source>
</evidence>
<sequence>MTKIKICGLMTIEDIQAVNQARVDFAGFIFAGGRHHISLEQALKLRTELDTNIPSVGVFVDASMSEMLKVVKSGAVSIVQLHGNESEETITILHNHGVKVIQVFKSPQSKVLRTQADYLMVDSGKGDGQKLNWNNLQTTPDILAGAIDLNNVGEAIEQVHPQIIDVSRGVETNNKKDPLKIKQMVNRVHEL</sequence>
<keyword evidence="6 9" id="KW-0822">Tryptophan biosynthesis</keyword>
<accession>A0A0R1KG08</accession>
<keyword evidence="8 9" id="KW-0413">Isomerase</keyword>
<dbReference type="PANTHER" id="PTHR42894:SF1">
    <property type="entry name" value="N-(5'-PHOSPHORIBOSYL)ANTHRANILATE ISOMERASE"/>
    <property type="match status" value="1"/>
</dbReference>
<keyword evidence="5 9" id="KW-0028">Amino-acid biosynthesis</keyword>
<comment type="similarity">
    <text evidence="9">Belongs to the TrpF family.</text>
</comment>
<dbReference type="InterPro" id="IPR013785">
    <property type="entry name" value="Aldolase_TIM"/>
</dbReference>
<evidence type="ECO:0000256" key="6">
    <source>
        <dbReference type="ARBA" id="ARBA00022822"/>
    </source>
</evidence>
<dbReference type="OrthoDB" id="9786954at2"/>
<dbReference type="InterPro" id="IPR044643">
    <property type="entry name" value="TrpF_fam"/>
</dbReference>
<dbReference type="Gene3D" id="3.20.20.70">
    <property type="entry name" value="Aldolase class I"/>
    <property type="match status" value="1"/>
</dbReference>
<reference evidence="11 12" key="1">
    <citation type="journal article" date="2015" name="Genome Announc.">
        <title>Expanding the biotechnology potential of lactobacilli through comparative genomics of 213 strains and associated genera.</title>
        <authorList>
            <person name="Sun Z."/>
            <person name="Harris H.M."/>
            <person name="McCann A."/>
            <person name="Guo C."/>
            <person name="Argimon S."/>
            <person name="Zhang W."/>
            <person name="Yang X."/>
            <person name="Jeffery I.B."/>
            <person name="Cooney J.C."/>
            <person name="Kagawa T.F."/>
            <person name="Liu W."/>
            <person name="Song Y."/>
            <person name="Salvetti E."/>
            <person name="Wrobel A."/>
            <person name="Rasinkangas P."/>
            <person name="Parkhill J."/>
            <person name="Rea M.C."/>
            <person name="O'Sullivan O."/>
            <person name="Ritari J."/>
            <person name="Douillard F.P."/>
            <person name="Paul Ross R."/>
            <person name="Yang R."/>
            <person name="Briner A.E."/>
            <person name="Felis G.E."/>
            <person name="de Vos W.M."/>
            <person name="Barrangou R."/>
            <person name="Klaenhammer T.R."/>
            <person name="Caufield P.W."/>
            <person name="Cui Y."/>
            <person name="Zhang H."/>
            <person name="O'Toole P.W."/>
        </authorList>
    </citation>
    <scope>NUCLEOTIDE SEQUENCE [LARGE SCALE GENOMIC DNA]</scope>
    <source>
        <strain evidence="11 12">DSM 19682</strain>
    </source>
</reference>
<comment type="pathway">
    <text evidence="2 9">Amino-acid biosynthesis; L-tryptophan biosynthesis; L-tryptophan from chorismate: step 3/5.</text>
</comment>
<dbReference type="EC" id="5.3.1.24" evidence="3 9"/>